<keyword evidence="1" id="KW-1188">Viral release from host cell</keyword>
<dbReference type="SUPFAM" id="SSF57997">
    <property type="entry name" value="Tropomyosin"/>
    <property type="match status" value="1"/>
</dbReference>
<evidence type="ECO:0000259" key="2">
    <source>
        <dbReference type="Pfam" id="PF10145"/>
    </source>
</evidence>
<dbReference type="AlphaFoldDB" id="A0A7C0MGJ5"/>
<protein>
    <submittedName>
        <fullName evidence="3">Tail tape measure protein</fullName>
    </submittedName>
</protein>
<proteinExistence type="predicted"/>
<feature type="domain" description="Phage tail tape measure protein" evidence="2">
    <location>
        <begin position="316"/>
        <end position="471"/>
    </location>
</feature>
<accession>A0A7C0MGJ5</accession>
<dbReference type="RefSeq" id="WP_096918281.1">
    <property type="nucleotide sequence ID" value="NZ_JAKTOU010000016.1"/>
</dbReference>
<comment type="caution">
    <text evidence="3">The sequence shown here is derived from an EMBL/GenBank/DDBJ whole genome shotgun (WGS) entry which is preliminary data.</text>
</comment>
<dbReference type="InterPro" id="IPR010090">
    <property type="entry name" value="Phage_tape_meas"/>
</dbReference>
<dbReference type="PANTHER" id="PTHR37813">
    <property type="entry name" value="FELS-2 PROPHAGE PROTEIN"/>
    <property type="match status" value="1"/>
</dbReference>
<reference evidence="3" key="2">
    <citation type="submission" date="2019-10" db="EMBL/GenBank/DDBJ databases">
        <authorList>
            <consortium name="NCBI Pathogen Detection Project"/>
        </authorList>
    </citation>
    <scope>NUCLEOTIDE SEQUENCE</scope>
    <source>
        <strain evidence="3">09CEB371LM</strain>
    </source>
</reference>
<name>A0A7C0MGJ5_LISMN</name>
<organism evidence="3">
    <name type="scientific">Listeria monocytogenes</name>
    <dbReference type="NCBI Taxonomy" id="1639"/>
    <lineage>
        <taxon>Bacteria</taxon>
        <taxon>Bacillati</taxon>
        <taxon>Bacillota</taxon>
        <taxon>Bacilli</taxon>
        <taxon>Bacillales</taxon>
        <taxon>Listeriaceae</taxon>
        <taxon>Listeria</taxon>
    </lineage>
</organism>
<sequence length="1026" mass="112126">MANNQAKVTFKVFNQDFNRAMAEMNADSKKLRQELKLEQEQLKNTGSETDKLAADLNGLQKQYDVASQKTKETAQQLEKVKTKFGENSTEASRMESALKSAQITEQQLANKIELTTDALEKAKSAETGRVASLNKLQSEQSNLEAQSEKLASEYKLESAAMEGTATEAEKLARAEKYLADQTNVAEQKIKNMEQQLELVKQEYGENSTEALKMETSLNEAKMSVSKLGNELTEFKNDSNNAGQGMDELNNKMSGAVMMEAAEHIAAVGEKLKEIGQYALEAFREVDEGLDTIITKTGATGKAGEDLSNVFDNIAGNSKFEFQQIGDAVGELNTQFGFTGKELEKNSMKLLKFSDINGSDVTNSTMKAKQALEAYGLENKDLSMVLDSVTYVAQGTGQSVDDIFDKAVKGAPQIEALGLSFADGAQLMGNLDKAGVDSSATLSSLTKASVVYAKENKTLAQGLSELEGKILGAKTETEKINLAAEVFGSKGAPRMVKAIEDGRLSLDGLAGTAEMASGTVSKTFEATLDPIDRQDVALNNVKMAMADLGNSIAEVLAPILDALSSVLQKVSEWFNGLPAPVRQVTVVIGLLLIGFTALLPVITAIVAMIGILGTAMLGVVGIIAAIVAGIAILVVGFKWLWDNCEGFRNFWIGLWEWIVAAFKAAWEYIQPGLQSIGDALKKFWEEYGPTIIGALQAVWDFIVGFVAWLEPLWTFLWEGLKSTLKFAWDAILAIVQFALDYLGGLIDFWAGIFTGDWDRVWKGIQEMTSAALEAIKGIFFALVRWIDNILKSLGIDMGAIWKSITDATKTAWKWISDYIVNPIRDANNRAKLILAAFKAAFKITFDVIRDNIANTWSKVEDKIIKPVKNAYDKVKNIVDDIKDTFKNLKIKFPKIEMPPMPHFSLKGKFSLKEMTVPKLDVSWHKNGGFFNSASVIGIGEAGPEAAVPLVGKRMDPFADAVSNRMLSSLPSMAQGKISENNNDVKVEINMNNNLYGAADEDRLVNKVKREITNSMNSKTTAWGGRTS</sequence>
<gene>
    <name evidence="3" type="ORF">GHH22_04720</name>
</gene>
<dbReference type="Pfam" id="PF10145">
    <property type="entry name" value="PhageMin_Tail"/>
    <property type="match status" value="1"/>
</dbReference>
<evidence type="ECO:0000256" key="1">
    <source>
        <dbReference type="ARBA" id="ARBA00022612"/>
    </source>
</evidence>
<evidence type="ECO:0000313" key="3">
    <source>
        <dbReference type="EMBL" id="HAA8052456.1"/>
    </source>
</evidence>
<dbReference type="Proteomes" id="UP000840039">
    <property type="component" value="Unassembled WGS sequence"/>
</dbReference>
<dbReference type="PANTHER" id="PTHR37813:SF1">
    <property type="entry name" value="FELS-2 PROPHAGE PROTEIN"/>
    <property type="match status" value="1"/>
</dbReference>
<reference evidence="3" key="1">
    <citation type="journal article" date="2018" name="Genome Biol.">
        <title>SKESA: strategic k-mer extension for scrupulous assemblies.</title>
        <authorList>
            <person name="Souvorov A."/>
            <person name="Agarwala R."/>
            <person name="Lipman D.J."/>
        </authorList>
    </citation>
    <scope>NUCLEOTIDE SEQUENCE [LARGE SCALE GENOMIC DNA]</scope>
    <source>
        <strain evidence="3">09CEB371LM</strain>
    </source>
</reference>
<dbReference type="EMBL" id="DAAEEB010000002">
    <property type="protein sequence ID" value="HAA8052456.1"/>
    <property type="molecule type" value="Genomic_DNA"/>
</dbReference>